<feature type="domain" description="Enoyl reductase (ER)" evidence="4">
    <location>
        <begin position="23"/>
        <end position="352"/>
    </location>
</feature>
<dbReference type="RefSeq" id="XP_045962154.1">
    <property type="nucleotide sequence ID" value="XM_046099652.1"/>
</dbReference>
<dbReference type="AlphaFoldDB" id="A0A9P9A2G0"/>
<organism evidence="5 6">
    <name type="scientific">Truncatella angustata</name>
    <dbReference type="NCBI Taxonomy" id="152316"/>
    <lineage>
        <taxon>Eukaryota</taxon>
        <taxon>Fungi</taxon>
        <taxon>Dikarya</taxon>
        <taxon>Ascomycota</taxon>
        <taxon>Pezizomycotina</taxon>
        <taxon>Sordariomycetes</taxon>
        <taxon>Xylariomycetidae</taxon>
        <taxon>Amphisphaeriales</taxon>
        <taxon>Sporocadaceae</taxon>
        <taxon>Truncatella</taxon>
    </lineage>
</organism>
<dbReference type="Proteomes" id="UP000758603">
    <property type="component" value="Unassembled WGS sequence"/>
</dbReference>
<reference evidence="5" key="1">
    <citation type="journal article" date="2021" name="Nat. Commun.">
        <title>Genetic determinants of endophytism in the Arabidopsis root mycobiome.</title>
        <authorList>
            <person name="Mesny F."/>
            <person name="Miyauchi S."/>
            <person name="Thiergart T."/>
            <person name="Pickel B."/>
            <person name="Atanasova L."/>
            <person name="Karlsson M."/>
            <person name="Huettel B."/>
            <person name="Barry K.W."/>
            <person name="Haridas S."/>
            <person name="Chen C."/>
            <person name="Bauer D."/>
            <person name="Andreopoulos W."/>
            <person name="Pangilinan J."/>
            <person name="LaButti K."/>
            <person name="Riley R."/>
            <person name="Lipzen A."/>
            <person name="Clum A."/>
            <person name="Drula E."/>
            <person name="Henrissat B."/>
            <person name="Kohler A."/>
            <person name="Grigoriev I.V."/>
            <person name="Martin F.M."/>
            <person name="Hacquard S."/>
        </authorList>
    </citation>
    <scope>NUCLEOTIDE SEQUENCE</scope>
    <source>
        <strain evidence="5">MPI-SDFR-AT-0073</strain>
    </source>
</reference>
<dbReference type="InterPro" id="IPR045010">
    <property type="entry name" value="MDR_fam"/>
</dbReference>
<dbReference type="OrthoDB" id="809632at2759"/>
<evidence type="ECO:0000256" key="3">
    <source>
        <dbReference type="ARBA" id="ARBA00083301"/>
    </source>
</evidence>
<dbReference type="Gene3D" id="3.40.50.720">
    <property type="entry name" value="NAD(P)-binding Rossmann-like Domain"/>
    <property type="match status" value="1"/>
</dbReference>
<dbReference type="InterPro" id="IPR013149">
    <property type="entry name" value="ADH-like_C"/>
</dbReference>
<sequence length="357" mass="39692">MTDTVISKSWVFKQIPTELPELGVHTVFEDRPVSLTPPPGGVVVKVLAAGLDPHQRDRMRGPSFQSYVPGYVPDETITNFAIGKVVKSDNPKFQDGDLIQGLLPVAEYGVIPQEFIEAKPMAAHLVWKVENKYNLDLTHYLGPLGLAGMTAWNSFYGLVKPEKGKTIWVNAASSSVGELVVQLAKREGMRVIGSVSSNDKLKYVVEELGADACFNYREENIFDALKRLAPEGLDVVYENVGGDHFQAAIENLNWFGRIIVCGMASQYNKPKEEQYGVTNLSDIFRKRITIRGFIYWDHDVYEPNIDSFNENMPKWLADGSIKAKYSKHDGLETAHAAFLEMFTGKAFGKAAVKIADA</sequence>
<gene>
    <name evidence="5" type="ORF">BKA67DRAFT_533102</name>
</gene>
<evidence type="ECO:0000259" key="4">
    <source>
        <dbReference type="SMART" id="SM00829"/>
    </source>
</evidence>
<evidence type="ECO:0000256" key="2">
    <source>
        <dbReference type="ARBA" id="ARBA00069006"/>
    </source>
</evidence>
<dbReference type="Pfam" id="PF00107">
    <property type="entry name" value="ADH_zinc_N"/>
    <property type="match status" value="1"/>
</dbReference>
<comment type="caution">
    <text evidence="5">The sequence shown here is derived from an EMBL/GenBank/DDBJ whole genome shotgun (WGS) entry which is preliminary data.</text>
</comment>
<keyword evidence="1" id="KW-0560">Oxidoreductase</keyword>
<evidence type="ECO:0000313" key="5">
    <source>
        <dbReference type="EMBL" id="KAH6657920.1"/>
    </source>
</evidence>
<dbReference type="InterPro" id="IPR011032">
    <property type="entry name" value="GroES-like_sf"/>
</dbReference>
<dbReference type="Gene3D" id="3.90.180.10">
    <property type="entry name" value="Medium-chain alcohol dehydrogenases, catalytic domain"/>
    <property type="match status" value="1"/>
</dbReference>
<dbReference type="GO" id="GO:0016628">
    <property type="term" value="F:oxidoreductase activity, acting on the CH-CH group of donors, NAD or NADP as acceptor"/>
    <property type="evidence" value="ECO:0007669"/>
    <property type="project" value="InterPro"/>
</dbReference>
<dbReference type="CDD" id="cd05288">
    <property type="entry name" value="PGDH"/>
    <property type="match status" value="1"/>
</dbReference>
<dbReference type="EMBL" id="JAGPXC010000002">
    <property type="protein sequence ID" value="KAH6657920.1"/>
    <property type="molecule type" value="Genomic_DNA"/>
</dbReference>
<keyword evidence="6" id="KW-1185">Reference proteome</keyword>
<dbReference type="SUPFAM" id="SSF50129">
    <property type="entry name" value="GroES-like"/>
    <property type="match status" value="1"/>
</dbReference>
<dbReference type="InterPro" id="IPR020843">
    <property type="entry name" value="ER"/>
</dbReference>
<proteinExistence type="predicted"/>
<name>A0A9P9A2G0_9PEZI</name>
<dbReference type="InterPro" id="IPR036291">
    <property type="entry name" value="NAD(P)-bd_dom_sf"/>
</dbReference>
<accession>A0A9P9A2G0</accession>
<protein>
    <recommendedName>
        <fullName evidence="2">Dehydrogenase FUB6</fullName>
    </recommendedName>
    <alternativeName>
        <fullName evidence="3">Fusaric acid biosynthesis protein 6</fullName>
    </alternativeName>
</protein>
<dbReference type="Pfam" id="PF16884">
    <property type="entry name" value="ADH_N_2"/>
    <property type="match status" value="1"/>
</dbReference>
<dbReference type="SMART" id="SM00829">
    <property type="entry name" value="PKS_ER"/>
    <property type="match status" value="1"/>
</dbReference>
<dbReference type="SUPFAM" id="SSF51735">
    <property type="entry name" value="NAD(P)-binding Rossmann-fold domains"/>
    <property type="match status" value="1"/>
</dbReference>
<dbReference type="PANTHER" id="PTHR43205:SF7">
    <property type="entry name" value="PROSTAGLANDIN REDUCTASE 1"/>
    <property type="match status" value="1"/>
</dbReference>
<dbReference type="PANTHER" id="PTHR43205">
    <property type="entry name" value="PROSTAGLANDIN REDUCTASE"/>
    <property type="match status" value="1"/>
</dbReference>
<dbReference type="FunFam" id="3.40.50.720:FF:000121">
    <property type="entry name" value="Prostaglandin reductase 2"/>
    <property type="match status" value="1"/>
</dbReference>
<dbReference type="InterPro" id="IPR041694">
    <property type="entry name" value="ADH_N_2"/>
</dbReference>
<evidence type="ECO:0000313" key="6">
    <source>
        <dbReference type="Proteomes" id="UP000758603"/>
    </source>
</evidence>
<dbReference type="GeneID" id="70128544"/>
<evidence type="ECO:0000256" key="1">
    <source>
        <dbReference type="ARBA" id="ARBA00023002"/>
    </source>
</evidence>